<gene>
    <name evidence="3" type="ORF">SAMN05192565_10611</name>
</gene>
<dbReference type="Proteomes" id="UP000199229">
    <property type="component" value="Unassembled WGS sequence"/>
</dbReference>
<evidence type="ECO:0000313" key="3">
    <source>
        <dbReference type="EMBL" id="SFG57969.1"/>
    </source>
</evidence>
<feature type="region of interest" description="Disordered" evidence="1">
    <location>
        <begin position="286"/>
        <end position="309"/>
    </location>
</feature>
<sequence length="413" mass="44746">MISGATRGSGRGDALPAHLLKSENEVTVIPARGLGSTTLHDQVRELVAQSAGGRTDRPIYHVFCSPDPGIADDAAVRERFWTLFESEFGMAGQPYCGVEHRKGGRLHEHRVYGVVRPSGAVVDLAWDYVRREKCGRIVEFEHGMEAVPSKHARSIARRLRQDGRPDVANWLVASGCTESVRPVARLTPCERATEERTDVALDDLRRATLSAWRETSDGPAFMAALRVRGLDLRRGRVGPVIMDATGTAHLATRVLGAASRRFEGERILAAVVRARLGNLQLEEMTDGRRGHRAAPGDAGTPAPCDPGGPRTAGAGRVGFRRFGGDPFGPDGGGIGRDGRGPGPAMGRLRAITPARGLVLRRGLNRLDPMLTRYGAATARARHATDRIDADAARDQRRAWALWGLTDIWGIPLR</sequence>
<evidence type="ECO:0000256" key="1">
    <source>
        <dbReference type="SAM" id="MobiDB-lite"/>
    </source>
</evidence>
<dbReference type="STRING" id="582675.SAMN05192565_10611"/>
<organism evidence="3 4">
    <name type="scientific">Methylobacterium gossipiicola</name>
    <dbReference type="NCBI Taxonomy" id="582675"/>
    <lineage>
        <taxon>Bacteria</taxon>
        <taxon>Pseudomonadati</taxon>
        <taxon>Pseudomonadota</taxon>
        <taxon>Alphaproteobacteria</taxon>
        <taxon>Hyphomicrobiales</taxon>
        <taxon>Methylobacteriaceae</taxon>
        <taxon>Methylobacterium</taxon>
    </lineage>
</organism>
<dbReference type="EMBL" id="FOPM01000006">
    <property type="protein sequence ID" value="SFG57969.1"/>
    <property type="molecule type" value="Genomic_DNA"/>
</dbReference>
<dbReference type="Pfam" id="PF03432">
    <property type="entry name" value="Relaxase"/>
    <property type="match status" value="1"/>
</dbReference>
<dbReference type="OrthoDB" id="1826980at2"/>
<reference evidence="4" key="1">
    <citation type="submission" date="2016-10" db="EMBL/GenBank/DDBJ databases">
        <authorList>
            <person name="Varghese N."/>
            <person name="Submissions S."/>
        </authorList>
    </citation>
    <scope>NUCLEOTIDE SEQUENCE [LARGE SCALE GENOMIC DNA]</scope>
    <source>
        <strain evidence="4">Gh-105</strain>
    </source>
</reference>
<evidence type="ECO:0000313" key="4">
    <source>
        <dbReference type="Proteomes" id="UP000199229"/>
    </source>
</evidence>
<dbReference type="RefSeq" id="WP_091970151.1">
    <property type="nucleotide sequence ID" value="NZ_FOPM01000006.1"/>
</dbReference>
<proteinExistence type="predicted"/>
<name>A0A1I2T1D8_9HYPH</name>
<feature type="domain" description="MobA/VirD2-like nuclease" evidence="2">
    <location>
        <begin position="24"/>
        <end position="143"/>
    </location>
</feature>
<accession>A0A1I2T1D8</accession>
<dbReference type="AlphaFoldDB" id="A0A1I2T1D8"/>
<protein>
    <recommendedName>
        <fullName evidence="2">MobA/VirD2-like nuclease domain-containing protein</fullName>
    </recommendedName>
</protein>
<dbReference type="InterPro" id="IPR005094">
    <property type="entry name" value="Endonuclease_MobA/VirD2"/>
</dbReference>
<keyword evidence="4" id="KW-1185">Reference proteome</keyword>
<evidence type="ECO:0000259" key="2">
    <source>
        <dbReference type="Pfam" id="PF03432"/>
    </source>
</evidence>